<dbReference type="FunFam" id="1.20.1250.20:FF:000061">
    <property type="entry name" value="MFS sugar transporter"/>
    <property type="match status" value="1"/>
</dbReference>
<feature type="transmembrane region" description="Helical" evidence="8">
    <location>
        <begin position="118"/>
        <end position="139"/>
    </location>
</feature>
<keyword evidence="5 8" id="KW-1133">Transmembrane helix</keyword>
<sequence>MLKIFTPSRPYFGMKGKWLTFWVTVACATDMTLFGYDQGVFGGVIITPDFLNQLDLVGKTSTISTVTAIYDIGCFIGAISVCVIGDPLGRKNCILLGTTIMSVGAIIQIASYGVPEMIVGRIIAGIGNGINTSTAPVWQGETSKASWRGKLIVIEMIMNIAGFSLSNWVTYGFSFVGGSAAWRIPLAFQFLFIIILFSTVPWLPESPRWLMAKGRIEEAEVILADLEAMDMDAPFIIAQSKDIQWAVQYEKDHAVRWRDLLRGRTGDQTGTHTIRRMLLGCGTQAMQQLSGINVTSYYLPTVLIESVGLSNNLARLLAACNSVSYLLFSLIGIPNVERWGRRKMMMYAAAGQFFCYTIITICIRYNELDSLALETRRKWAESSIAFFFLYYIFFGIGWQGVPWLYPTEINSMAMRTKGAAIGTATNWIFNFMVVEITPPGIRSLHWKFYIIWTVFNFSFIPIVYFLYPETAGRSLEDIDRLYADKTPLLIFRDREAIASKRPQRFIDHEEQEVRRHSSIVSAHVHAANRAVAEMNESGKGESVEIDRYNESV</sequence>
<dbReference type="Pfam" id="PF00083">
    <property type="entry name" value="Sugar_tr"/>
    <property type="match status" value="1"/>
</dbReference>
<organism evidence="10 11">
    <name type="scientific">Plenodomus tracheiphilus IPT5</name>
    <dbReference type="NCBI Taxonomy" id="1408161"/>
    <lineage>
        <taxon>Eukaryota</taxon>
        <taxon>Fungi</taxon>
        <taxon>Dikarya</taxon>
        <taxon>Ascomycota</taxon>
        <taxon>Pezizomycotina</taxon>
        <taxon>Dothideomycetes</taxon>
        <taxon>Pleosporomycetidae</taxon>
        <taxon>Pleosporales</taxon>
        <taxon>Pleosporineae</taxon>
        <taxon>Leptosphaeriaceae</taxon>
        <taxon>Plenodomus</taxon>
    </lineage>
</organism>
<dbReference type="InterPro" id="IPR050360">
    <property type="entry name" value="MFS_Sugar_Transporters"/>
</dbReference>
<dbReference type="InterPro" id="IPR036259">
    <property type="entry name" value="MFS_trans_sf"/>
</dbReference>
<dbReference type="InterPro" id="IPR020846">
    <property type="entry name" value="MFS_dom"/>
</dbReference>
<dbReference type="EMBL" id="MU006353">
    <property type="protein sequence ID" value="KAF2845128.1"/>
    <property type="molecule type" value="Genomic_DNA"/>
</dbReference>
<dbReference type="PROSITE" id="PS50850">
    <property type="entry name" value="MFS"/>
    <property type="match status" value="1"/>
</dbReference>
<keyword evidence="6 8" id="KW-0472">Membrane</keyword>
<feature type="transmembrane region" description="Helical" evidence="8">
    <location>
        <begin position="345"/>
        <end position="363"/>
    </location>
</feature>
<dbReference type="Proteomes" id="UP000799423">
    <property type="component" value="Unassembled WGS sequence"/>
</dbReference>
<dbReference type="InterPro" id="IPR003663">
    <property type="entry name" value="Sugar/inositol_transpt"/>
</dbReference>
<dbReference type="InterPro" id="IPR005828">
    <property type="entry name" value="MFS_sugar_transport-like"/>
</dbReference>
<evidence type="ECO:0000256" key="4">
    <source>
        <dbReference type="ARBA" id="ARBA00022692"/>
    </source>
</evidence>
<feature type="domain" description="Major facilitator superfamily (MFS) profile" evidence="9">
    <location>
        <begin position="23"/>
        <end position="471"/>
    </location>
</feature>
<feature type="transmembrane region" description="Helical" evidence="8">
    <location>
        <begin position="182"/>
        <end position="203"/>
    </location>
</feature>
<evidence type="ECO:0000313" key="11">
    <source>
        <dbReference type="Proteomes" id="UP000799423"/>
    </source>
</evidence>
<dbReference type="OrthoDB" id="6339427at2759"/>
<dbReference type="PRINTS" id="PR00171">
    <property type="entry name" value="SUGRTRNSPORT"/>
</dbReference>
<name>A0A6A7ASL4_9PLEO</name>
<keyword evidence="3 7" id="KW-0813">Transport</keyword>
<comment type="similarity">
    <text evidence="2 7">Belongs to the major facilitator superfamily. Sugar transporter (TC 2.A.1.1) family.</text>
</comment>
<proteinExistence type="inferred from homology"/>
<keyword evidence="11" id="KW-1185">Reference proteome</keyword>
<evidence type="ECO:0000256" key="3">
    <source>
        <dbReference type="ARBA" id="ARBA00022448"/>
    </source>
</evidence>
<feature type="transmembrane region" description="Helical" evidence="8">
    <location>
        <begin position="384"/>
        <end position="405"/>
    </location>
</feature>
<dbReference type="PANTHER" id="PTHR48022:SF26">
    <property type="entry name" value="MAJOR FACILITATOR SUPERFAMILY (MFS) PROFILE DOMAIN-CONTAINING PROTEIN-RELATED"/>
    <property type="match status" value="1"/>
</dbReference>
<evidence type="ECO:0000256" key="7">
    <source>
        <dbReference type="RuleBase" id="RU003346"/>
    </source>
</evidence>
<dbReference type="NCBIfam" id="TIGR00879">
    <property type="entry name" value="SP"/>
    <property type="match status" value="1"/>
</dbReference>
<dbReference type="PANTHER" id="PTHR48022">
    <property type="entry name" value="PLASTIDIC GLUCOSE TRANSPORTER 4"/>
    <property type="match status" value="1"/>
</dbReference>
<feature type="transmembrane region" description="Helical" evidence="8">
    <location>
        <begin position="92"/>
        <end position="112"/>
    </location>
</feature>
<evidence type="ECO:0000256" key="6">
    <source>
        <dbReference type="ARBA" id="ARBA00023136"/>
    </source>
</evidence>
<dbReference type="InterPro" id="IPR005829">
    <property type="entry name" value="Sugar_transporter_CS"/>
</dbReference>
<dbReference type="PROSITE" id="PS00216">
    <property type="entry name" value="SUGAR_TRANSPORT_1"/>
    <property type="match status" value="1"/>
</dbReference>
<dbReference type="SUPFAM" id="SSF103473">
    <property type="entry name" value="MFS general substrate transporter"/>
    <property type="match status" value="1"/>
</dbReference>
<accession>A0A6A7ASL4</accession>
<comment type="subcellular location">
    <subcellularLocation>
        <location evidence="1">Membrane</location>
        <topology evidence="1">Multi-pass membrane protein</topology>
    </subcellularLocation>
</comment>
<keyword evidence="4 8" id="KW-0812">Transmembrane</keyword>
<feature type="transmembrane region" description="Helical" evidence="8">
    <location>
        <begin position="151"/>
        <end position="170"/>
    </location>
</feature>
<feature type="transmembrane region" description="Helical" evidence="8">
    <location>
        <begin position="448"/>
        <end position="467"/>
    </location>
</feature>
<evidence type="ECO:0000256" key="2">
    <source>
        <dbReference type="ARBA" id="ARBA00010992"/>
    </source>
</evidence>
<dbReference type="GO" id="GO:0005351">
    <property type="term" value="F:carbohydrate:proton symporter activity"/>
    <property type="evidence" value="ECO:0007669"/>
    <property type="project" value="TreeGrafter"/>
</dbReference>
<gene>
    <name evidence="10" type="ORF">T440DRAFT_408757</name>
</gene>
<evidence type="ECO:0000256" key="8">
    <source>
        <dbReference type="SAM" id="Phobius"/>
    </source>
</evidence>
<dbReference type="GO" id="GO:0016020">
    <property type="term" value="C:membrane"/>
    <property type="evidence" value="ECO:0007669"/>
    <property type="project" value="UniProtKB-SubCell"/>
</dbReference>
<feature type="transmembrane region" description="Helical" evidence="8">
    <location>
        <begin position="66"/>
        <end position="85"/>
    </location>
</feature>
<dbReference type="AlphaFoldDB" id="A0A6A7ASL4"/>
<dbReference type="Gene3D" id="1.20.1250.20">
    <property type="entry name" value="MFS general substrate transporter like domains"/>
    <property type="match status" value="1"/>
</dbReference>
<evidence type="ECO:0000259" key="9">
    <source>
        <dbReference type="PROSITE" id="PS50850"/>
    </source>
</evidence>
<protein>
    <submittedName>
        <fullName evidence="10">General substrate transporter</fullName>
    </submittedName>
</protein>
<reference evidence="10" key="1">
    <citation type="submission" date="2020-01" db="EMBL/GenBank/DDBJ databases">
        <authorList>
            <consortium name="DOE Joint Genome Institute"/>
            <person name="Haridas S."/>
            <person name="Albert R."/>
            <person name="Binder M."/>
            <person name="Bloem J."/>
            <person name="Labutti K."/>
            <person name="Salamov A."/>
            <person name="Andreopoulos B."/>
            <person name="Baker S.E."/>
            <person name="Barry K."/>
            <person name="Bills G."/>
            <person name="Bluhm B.H."/>
            <person name="Cannon C."/>
            <person name="Castanera R."/>
            <person name="Culley D.E."/>
            <person name="Daum C."/>
            <person name="Ezra D."/>
            <person name="Gonzalez J.B."/>
            <person name="Henrissat B."/>
            <person name="Kuo A."/>
            <person name="Liang C."/>
            <person name="Lipzen A."/>
            <person name="Lutzoni F."/>
            <person name="Magnuson J."/>
            <person name="Mondo S."/>
            <person name="Nolan M."/>
            <person name="Ohm R."/>
            <person name="Pangilinan J."/>
            <person name="Park H.-J."/>
            <person name="Ramirez L."/>
            <person name="Alfaro M."/>
            <person name="Sun H."/>
            <person name="Tritt A."/>
            <person name="Yoshinaga Y."/>
            <person name="Zwiers L.-H."/>
            <person name="Turgeon B.G."/>
            <person name="Goodwin S.B."/>
            <person name="Spatafora J.W."/>
            <person name="Crous P.W."/>
            <person name="Grigoriev I.V."/>
        </authorList>
    </citation>
    <scope>NUCLEOTIDE SEQUENCE</scope>
    <source>
        <strain evidence="10">IPT5</strain>
    </source>
</reference>
<evidence type="ECO:0000256" key="1">
    <source>
        <dbReference type="ARBA" id="ARBA00004141"/>
    </source>
</evidence>
<evidence type="ECO:0000313" key="10">
    <source>
        <dbReference type="EMBL" id="KAF2845128.1"/>
    </source>
</evidence>
<evidence type="ECO:0000256" key="5">
    <source>
        <dbReference type="ARBA" id="ARBA00022989"/>
    </source>
</evidence>